<dbReference type="PANTHER" id="PTHR45844">
    <property type="entry name" value="TRANSCRIPTION FACTOR BHLH30"/>
    <property type="match status" value="1"/>
</dbReference>
<dbReference type="Gene3D" id="4.10.280.10">
    <property type="entry name" value="Helix-loop-helix DNA-binding domain"/>
    <property type="match status" value="1"/>
</dbReference>
<reference evidence="7 8" key="1">
    <citation type="submission" date="2019-07" db="EMBL/GenBank/DDBJ databases">
        <title>De Novo Assembly of kiwifruit Actinidia rufa.</title>
        <authorList>
            <person name="Sugita-Konishi S."/>
            <person name="Sato K."/>
            <person name="Mori E."/>
            <person name="Abe Y."/>
            <person name="Kisaki G."/>
            <person name="Hamano K."/>
            <person name="Suezawa K."/>
            <person name="Otani M."/>
            <person name="Fukuda T."/>
            <person name="Manabe T."/>
            <person name="Gomi K."/>
            <person name="Tabuchi M."/>
            <person name="Akimitsu K."/>
            <person name="Kataoka I."/>
        </authorList>
    </citation>
    <scope>NUCLEOTIDE SEQUENCE [LARGE SCALE GENOMIC DNA]</scope>
    <source>
        <strain evidence="8">cv. Fuchu</strain>
    </source>
</reference>
<dbReference type="OrthoDB" id="71302at2759"/>
<keyword evidence="5" id="KW-0539">Nucleus</keyword>
<feature type="domain" description="BHLH" evidence="6">
    <location>
        <begin position="27"/>
        <end position="149"/>
    </location>
</feature>
<name>A0A7J0ER45_9ERIC</name>
<evidence type="ECO:0000256" key="3">
    <source>
        <dbReference type="ARBA" id="ARBA00023125"/>
    </source>
</evidence>
<evidence type="ECO:0000256" key="1">
    <source>
        <dbReference type="ARBA" id="ARBA00004123"/>
    </source>
</evidence>
<keyword evidence="3" id="KW-0238">DNA-binding</keyword>
<dbReference type="GO" id="GO:0003677">
    <property type="term" value="F:DNA binding"/>
    <property type="evidence" value="ECO:0007669"/>
    <property type="project" value="UniProtKB-KW"/>
</dbReference>
<evidence type="ECO:0000256" key="2">
    <source>
        <dbReference type="ARBA" id="ARBA00023015"/>
    </source>
</evidence>
<keyword evidence="4" id="KW-0804">Transcription</keyword>
<evidence type="ECO:0000256" key="5">
    <source>
        <dbReference type="ARBA" id="ARBA00023242"/>
    </source>
</evidence>
<gene>
    <name evidence="7" type="ORF">Acr_06g0009040</name>
</gene>
<keyword evidence="8" id="KW-1185">Reference proteome</keyword>
<accession>A0A7J0ER45</accession>
<dbReference type="SMART" id="SM00353">
    <property type="entry name" value="HLH"/>
    <property type="match status" value="1"/>
</dbReference>
<dbReference type="GO" id="GO:0003700">
    <property type="term" value="F:DNA-binding transcription factor activity"/>
    <property type="evidence" value="ECO:0007669"/>
    <property type="project" value="InterPro"/>
</dbReference>
<dbReference type="EMBL" id="BJWL01000006">
    <property type="protein sequence ID" value="GFY88964.1"/>
    <property type="molecule type" value="Genomic_DNA"/>
</dbReference>
<evidence type="ECO:0000313" key="8">
    <source>
        <dbReference type="Proteomes" id="UP000585474"/>
    </source>
</evidence>
<dbReference type="SUPFAM" id="SSF47459">
    <property type="entry name" value="HLH, helix-loop-helix DNA-binding domain"/>
    <property type="match status" value="1"/>
</dbReference>
<organism evidence="7 8">
    <name type="scientific">Actinidia rufa</name>
    <dbReference type="NCBI Taxonomy" id="165716"/>
    <lineage>
        <taxon>Eukaryota</taxon>
        <taxon>Viridiplantae</taxon>
        <taxon>Streptophyta</taxon>
        <taxon>Embryophyta</taxon>
        <taxon>Tracheophyta</taxon>
        <taxon>Spermatophyta</taxon>
        <taxon>Magnoliopsida</taxon>
        <taxon>eudicotyledons</taxon>
        <taxon>Gunneridae</taxon>
        <taxon>Pentapetalae</taxon>
        <taxon>asterids</taxon>
        <taxon>Ericales</taxon>
        <taxon>Actinidiaceae</taxon>
        <taxon>Actinidia</taxon>
    </lineage>
</organism>
<dbReference type="InterPro" id="IPR011598">
    <property type="entry name" value="bHLH_dom"/>
</dbReference>
<dbReference type="Pfam" id="PF00010">
    <property type="entry name" value="HLH"/>
    <property type="match status" value="1"/>
</dbReference>
<dbReference type="InterPro" id="IPR045847">
    <property type="entry name" value="AIG1-like"/>
</dbReference>
<evidence type="ECO:0000259" key="6">
    <source>
        <dbReference type="PROSITE" id="PS50888"/>
    </source>
</evidence>
<comment type="caution">
    <text evidence="7">The sequence shown here is derived from an EMBL/GenBank/DDBJ whole genome shotgun (WGS) entry which is preliminary data.</text>
</comment>
<evidence type="ECO:0000256" key="4">
    <source>
        <dbReference type="ARBA" id="ARBA00023163"/>
    </source>
</evidence>
<comment type="subcellular location">
    <subcellularLocation>
        <location evidence="1">Nucleus</location>
    </subcellularLocation>
</comment>
<evidence type="ECO:0000313" key="7">
    <source>
        <dbReference type="EMBL" id="GFY88964.1"/>
    </source>
</evidence>
<sequence>MVKGSEIVKGQVRGGKRSGISEEKAMAALKNHSEAERRRRERINVHLNTLRGLVPCTEKRMSSQRRCGCGDSGSWLHKHAHRANHPSLVPLVDNLPQQQSQSIKAHFRTCPLNQTIREPSVPILDSRIGTFQMDKATLLAEVITHVKQLKKTATASSKARKIRMPTMLRRAKSFVNSVHQALTTILDKISVAADYALLNKRQRISFIDSSKLVFMRVEILMCGDTDVRLDDIQRSGGRSCLGQYSSP</sequence>
<proteinExistence type="predicted"/>
<dbReference type="PANTHER" id="PTHR45844:SF9">
    <property type="entry name" value="OS09G0463900 PROTEIN"/>
    <property type="match status" value="1"/>
</dbReference>
<dbReference type="InterPro" id="IPR036638">
    <property type="entry name" value="HLH_DNA-bd_sf"/>
</dbReference>
<keyword evidence="2" id="KW-0805">Transcription regulation</keyword>
<dbReference type="AlphaFoldDB" id="A0A7J0ER45"/>
<dbReference type="PROSITE" id="PS50888">
    <property type="entry name" value="BHLH"/>
    <property type="match status" value="1"/>
</dbReference>
<dbReference type="GO" id="GO:0046983">
    <property type="term" value="F:protein dimerization activity"/>
    <property type="evidence" value="ECO:0007669"/>
    <property type="project" value="InterPro"/>
</dbReference>
<protein>
    <recommendedName>
        <fullName evidence="6">BHLH domain-containing protein</fullName>
    </recommendedName>
</protein>
<dbReference type="Proteomes" id="UP000585474">
    <property type="component" value="Unassembled WGS sequence"/>
</dbReference>
<dbReference type="GO" id="GO:0005634">
    <property type="term" value="C:nucleus"/>
    <property type="evidence" value="ECO:0007669"/>
    <property type="project" value="UniProtKB-SubCell"/>
</dbReference>